<proteinExistence type="inferred from homology"/>
<keyword evidence="2" id="KW-1003">Cell membrane</keyword>
<keyword evidence="7 13" id="KW-0472">Membrane</keyword>
<evidence type="ECO:0000256" key="7">
    <source>
        <dbReference type="ARBA" id="ARBA00023136"/>
    </source>
</evidence>
<comment type="function">
    <text evidence="12">Catalyzes the acylation of glycosyl-4,4'-diaponeurosporenoate, i.e. the esterification of glucose at the C6'' position with the carboxyl group of the C(15) fatty acid 12-methyltetradecanoic acid, to yield staphyloxanthin. This is the last step in the biosynthesis of this orange pigment, present in most staphylococci strains.</text>
</comment>
<evidence type="ECO:0000256" key="13">
    <source>
        <dbReference type="SAM" id="Phobius"/>
    </source>
</evidence>
<gene>
    <name evidence="14" type="ORF">C8E01_1307</name>
</gene>
<dbReference type="Proteomes" id="UP000245466">
    <property type="component" value="Unassembled WGS sequence"/>
</dbReference>
<evidence type="ECO:0000256" key="11">
    <source>
        <dbReference type="ARBA" id="ARBA00023667"/>
    </source>
</evidence>
<comment type="caution">
    <text evidence="14">The sequence shown here is derived from an EMBL/GenBank/DDBJ whole genome shotgun (WGS) entry which is preliminary data.</text>
</comment>
<evidence type="ECO:0000313" key="15">
    <source>
        <dbReference type="Proteomes" id="UP000245466"/>
    </source>
</evidence>
<comment type="pathway">
    <text evidence="9">Carotenoid biosynthesis; staphyloxanthin biosynthesis; staphyloxanthin from farnesyl diphosphate: step 5/5.</text>
</comment>
<organism evidence="14 15">
    <name type="scientific">Pontibacter virosus</name>
    <dbReference type="NCBI Taxonomy" id="1765052"/>
    <lineage>
        <taxon>Bacteria</taxon>
        <taxon>Pseudomonadati</taxon>
        <taxon>Bacteroidota</taxon>
        <taxon>Cytophagia</taxon>
        <taxon>Cytophagales</taxon>
        <taxon>Hymenobacteraceae</taxon>
        <taxon>Pontibacter</taxon>
    </lineage>
</organism>
<reference evidence="14 15" key="1">
    <citation type="submission" date="2018-04" db="EMBL/GenBank/DDBJ databases">
        <title>Genomic Encyclopedia of Type Strains, Phase IV (KMG-IV): sequencing the most valuable type-strain genomes for metagenomic binning, comparative biology and taxonomic classification.</title>
        <authorList>
            <person name="Goeker M."/>
        </authorList>
    </citation>
    <scope>NUCLEOTIDE SEQUENCE [LARGE SCALE GENOMIC DNA]</scope>
    <source>
        <strain evidence="14 15">DSM 100231</strain>
    </source>
</reference>
<dbReference type="InterPro" id="IPR044021">
    <property type="entry name" value="CrtO"/>
</dbReference>
<evidence type="ECO:0000256" key="9">
    <source>
        <dbReference type="ARBA" id="ARBA00023588"/>
    </source>
</evidence>
<keyword evidence="4 13" id="KW-0812">Transmembrane</keyword>
<evidence type="ECO:0000256" key="2">
    <source>
        <dbReference type="ARBA" id="ARBA00022475"/>
    </source>
</evidence>
<keyword evidence="6 13" id="KW-1133">Transmembrane helix</keyword>
<protein>
    <recommendedName>
        <fullName evidence="11">Glycosyl-4,4'-diaponeurosporenoate acyltransferase</fullName>
    </recommendedName>
</protein>
<evidence type="ECO:0000313" key="14">
    <source>
        <dbReference type="EMBL" id="PVY36037.1"/>
    </source>
</evidence>
<dbReference type="GO" id="GO:0005886">
    <property type="term" value="C:plasma membrane"/>
    <property type="evidence" value="ECO:0007669"/>
    <property type="project" value="UniProtKB-SubCell"/>
</dbReference>
<comment type="similarity">
    <text evidence="10">Belongs to the acyltransferase CrtO family.</text>
</comment>
<evidence type="ECO:0000256" key="5">
    <source>
        <dbReference type="ARBA" id="ARBA00022729"/>
    </source>
</evidence>
<dbReference type="Pfam" id="PF18927">
    <property type="entry name" value="CrtO"/>
    <property type="match status" value="1"/>
</dbReference>
<evidence type="ECO:0000256" key="1">
    <source>
        <dbReference type="ARBA" id="ARBA00004162"/>
    </source>
</evidence>
<feature type="transmembrane region" description="Helical" evidence="13">
    <location>
        <begin position="116"/>
        <end position="134"/>
    </location>
</feature>
<evidence type="ECO:0000256" key="3">
    <source>
        <dbReference type="ARBA" id="ARBA00022679"/>
    </source>
</evidence>
<dbReference type="GO" id="GO:0016746">
    <property type="term" value="F:acyltransferase activity"/>
    <property type="evidence" value="ECO:0007669"/>
    <property type="project" value="UniProtKB-KW"/>
</dbReference>
<sequence length="151" mass="17400">MNIVLYAFLIILNSWGLGALVNYCIQNKTFYKSISNKVLIKNEKWNTYLGLAFFKFLVTKTFYGKINRTIRISNGTFDNLSKMKKKMIDSEIGHSVGFLSSQVVFIILFINNNEAFLFVGTVLNILLNFYPIILQQSNKSRISKALKKYNC</sequence>
<keyword evidence="3" id="KW-0808">Transferase</keyword>
<dbReference type="AlphaFoldDB" id="A0A2U1AI07"/>
<evidence type="ECO:0000256" key="6">
    <source>
        <dbReference type="ARBA" id="ARBA00022989"/>
    </source>
</evidence>
<feature type="transmembrane region" description="Helical" evidence="13">
    <location>
        <begin position="92"/>
        <end position="110"/>
    </location>
</feature>
<feature type="transmembrane region" description="Helical" evidence="13">
    <location>
        <begin position="6"/>
        <end position="25"/>
    </location>
</feature>
<comment type="subcellular location">
    <subcellularLocation>
        <location evidence="1">Cell membrane</location>
        <topology evidence="1">Single-pass membrane protein</topology>
    </subcellularLocation>
</comment>
<keyword evidence="15" id="KW-1185">Reference proteome</keyword>
<evidence type="ECO:0000256" key="8">
    <source>
        <dbReference type="ARBA" id="ARBA00023315"/>
    </source>
</evidence>
<name>A0A2U1AI07_9BACT</name>
<accession>A0A2U1AI07</accession>
<keyword evidence="8" id="KW-0012">Acyltransferase</keyword>
<evidence type="ECO:0000256" key="4">
    <source>
        <dbReference type="ARBA" id="ARBA00022692"/>
    </source>
</evidence>
<dbReference type="UniPathway" id="UPA00029">
    <property type="reaction ID" value="UER00560"/>
</dbReference>
<evidence type="ECO:0000256" key="12">
    <source>
        <dbReference type="ARBA" id="ARBA00025324"/>
    </source>
</evidence>
<dbReference type="EMBL" id="QEKI01000030">
    <property type="protein sequence ID" value="PVY36037.1"/>
    <property type="molecule type" value="Genomic_DNA"/>
</dbReference>
<keyword evidence="5" id="KW-0732">Signal</keyword>
<evidence type="ECO:0000256" key="10">
    <source>
        <dbReference type="ARBA" id="ARBA00023603"/>
    </source>
</evidence>
<dbReference type="RefSeq" id="WP_116545470.1">
    <property type="nucleotide sequence ID" value="NZ_QEKI01000030.1"/>
</dbReference>